<evidence type="ECO:0000256" key="3">
    <source>
        <dbReference type="ARBA" id="ARBA00022692"/>
    </source>
</evidence>
<evidence type="ECO:0008006" key="9">
    <source>
        <dbReference type="Google" id="ProtNLM"/>
    </source>
</evidence>
<dbReference type="GO" id="GO:0022857">
    <property type="term" value="F:transmembrane transporter activity"/>
    <property type="evidence" value="ECO:0007669"/>
    <property type="project" value="InterPro"/>
</dbReference>
<reference evidence="7" key="2">
    <citation type="journal article" date="2023" name="IMA Fungus">
        <title>Comparative genomic study of the Penicillium genus elucidates a diverse pangenome and 15 lateral gene transfer events.</title>
        <authorList>
            <person name="Petersen C."/>
            <person name="Sorensen T."/>
            <person name="Nielsen M.R."/>
            <person name="Sondergaard T.E."/>
            <person name="Sorensen J.L."/>
            <person name="Fitzpatrick D.A."/>
            <person name="Frisvad J.C."/>
            <person name="Nielsen K.L."/>
        </authorList>
    </citation>
    <scope>NUCLEOTIDE SEQUENCE</scope>
    <source>
        <strain evidence="7">IBT 20477</strain>
    </source>
</reference>
<comment type="subcellular location">
    <subcellularLocation>
        <location evidence="1">Membrane</location>
        <topology evidence="1">Multi-pass membrane protein</topology>
    </subcellularLocation>
</comment>
<dbReference type="Gene3D" id="1.20.1250.20">
    <property type="entry name" value="MFS general substrate transporter like domains"/>
    <property type="match status" value="1"/>
</dbReference>
<dbReference type="Proteomes" id="UP001150942">
    <property type="component" value="Unassembled WGS sequence"/>
</dbReference>
<evidence type="ECO:0000313" key="8">
    <source>
        <dbReference type="Proteomes" id="UP001150942"/>
    </source>
</evidence>
<sequence>MWLALVPILLGHKHFIRHSPTSNIMPQVCAALRYGITGGFKMDAAKPDVQLHQHSRQVPWADSFIEEIKRSLLTCRVFILFPIHWLCYNQIFSNLISQAGQMVRYGIPNDMMKISGPISGIIIAPIIQKGLYPYVTKRRISFGPIARMTVGFTFLTLSMVYTTVIQKLIYQAGPCYDIPLSCAASNGGTIPNQVSVFLQVPTYFGGGLADVFCLTTGTEYAYNHAPKSMKTLVQATWLAMAGVRTCLALAFTPLTKDPHLVTMYAILTGLLGGATILLWVLFRSLDKSKIKEDVE</sequence>
<dbReference type="InterPro" id="IPR000109">
    <property type="entry name" value="POT_fam"/>
</dbReference>
<feature type="transmembrane region" description="Helical" evidence="6">
    <location>
        <begin position="261"/>
        <end position="282"/>
    </location>
</feature>
<keyword evidence="5 6" id="KW-0472">Membrane</keyword>
<proteinExistence type="inferred from homology"/>
<evidence type="ECO:0000256" key="2">
    <source>
        <dbReference type="ARBA" id="ARBA00005982"/>
    </source>
</evidence>
<keyword evidence="4 6" id="KW-1133">Transmembrane helix</keyword>
<evidence type="ECO:0000256" key="5">
    <source>
        <dbReference type="ARBA" id="ARBA00023136"/>
    </source>
</evidence>
<evidence type="ECO:0000256" key="6">
    <source>
        <dbReference type="SAM" id="Phobius"/>
    </source>
</evidence>
<gene>
    <name evidence="7" type="ORF">N7449_005615</name>
</gene>
<reference evidence="7" key="1">
    <citation type="submission" date="2022-11" db="EMBL/GenBank/DDBJ databases">
        <authorList>
            <person name="Petersen C."/>
        </authorList>
    </citation>
    <scope>NUCLEOTIDE SEQUENCE</scope>
    <source>
        <strain evidence="7">IBT 20477</strain>
    </source>
</reference>
<comment type="caution">
    <text evidence="7">The sequence shown here is derived from an EMBL/GenBank/DDBJ whole genome shotgun (WGS) entry which is preliminary data.</text>
</comment>
<comment type="similarity">
    <text evidence="2">Belongs to the major facilitator superfamily. Proton-dependent oligopeptide transporter (POT/PTR) (TC 2.A.17) family.</text>
</comment>
<evidence type="ECO:0000256" key="4">
    <source>
        <dbReference type="ARBA" id="ARBA00022989"/>
    </source>
</evidence>
<name>A0A9W9MLG9_9EURO</name>
<accession>A0A9W9MLG9</accession>
<organism evidence="7 8">
    <name type="scientific">Penicillium cf. viridicatum</name>
    <dbReference type="NCBI Taxonomy" id="2972119"/>
    <lineage>
        <taxon>Eukaryota</taxon>
        <taxon>Fungi</taxon>
        <taxon>Dikarya</taxon>
        <taxon>Ascomycota</taxon>
        <taxon>Pezizomycotina</taxon>
        <taxon>Eurotiomycetes</taxon>
        <taxon>Eurotiomycetidae</taxon>
        <taxon>Eurotiales</taxon>
        <taxon>Aspergillaceae</taxon>
        <taxon>Penicillium</taxon>
    </lineage>
</organism>
<evidence type="ECO:0000313" key="7">
    <source>
        <dbReference type="EMBL" id="KAJ5203536.1"/>
    </source>
</evidence>
<protein>
    <recommendedName>
        <fullName evidence="9">Oligopeptide transporter</fullName>
    </recommendedName>
</protein>
<keyword evidence="3 6" id="KW-0812">Transmembrane</keyword>
<dbReference type="PANTHER" id="PTHR11654">
    <property type="entry name" value="OLIGOPEPTIDE TRANSPORTER-RELATED"/>
    <property type="match status" value="1"/>
</dbReference>
<keyword evidence="8" id="KW-1185">Reference proteome</keyword>
<evidence type="ECO:0000256" key="1">
    <source>
        <dbReference type="ARBA" id="ARBA00004141"/>
    </source>
</evidence>
<dbReference type="EMBL" id="JAPQKQ010000003">
    <property type="protein sequence ID" value="KAJ5203536.1"/>
    <property type="molecule type" value="Genomic_DNA"/>
</dbReference>
<dbReference type="InterPro" id="IPR036259">
    <property type="entry name" value="MFS_trans_sf"/>
</dbReference>
<dbReference type="GO" id="GO:0016020">
    <property type="term" value="C:membrane"/>
    <property type="evidence" value="ECO:0007669"/>
    <property type="project" value="UniProtKB-SubCell"/>
</dbReference>
<dbReference type="OrthoDB" id="8904098at2759"/>
<dbReference type="AlphaFoldDB" id="A0A9W9MLG9"/>
<dbReference type="Pfam" id="PF00854">
    <property type="entry name" value="PTR2"/>
    <property type="match status" value="1"/>
</dbReference>
<dbReference type="SUPFAM" id="SSF103473">
    <property type="entry name" value="MFS general substrate transporter"/>
    <property type="match status" value="1"/>
</dbReference>